<dbReference type="GO" id="GO:0007018">
    <property type="term" value="P:microtubule-based movement"/>
    <property type="evidence" value="ECO:0007669"/>
    <property type="project" value="TreeGrafter"/>
</dbReference>
<dbReference type="PANTHER" id="PTHR21255">
    <property type="entry name" value="T-COMPLEX-ASSOCIATED-TESTIS-EXPRESSED 1/ DYNEIN LIGHT CHAIN"/>
    <property type="match status" value="1"/>
</dbReference>
<dbReference type="InterPro" id="IPR038586">
    <property type="entry name" value="Tctex-1-like_sf"/>
</dbReference>
<evidence type="ECO:0008006" key="4">
    <source>
        <dbReference type="Google" id="ProtNLM"/>
    </source>
</evidence>
<organism evidence="2 3">
    <name type="scientific">Chytriomyces confervae</name>
    <dbReference type="NCBI Taxonomy" id="246404"/>
    <lineage>
        <taxon>Eukaryota</taxon>
        <taxon>Fungi</taxon>
        <taxon>Fungi incertae sedis</taxon>
        <taxon>Chytridiomycota</taxon>
        <taxon>Chytridiomycota incertae sedis</taxon>
        <taxon>Chytridiomycetes</taxon>
        <taxon>Chytridiales</taxon>
        <taxon>Chytriomycetaceae</taxon>
        <taxon>Chytriomyces</taxon>
    </lineage>
</organism>
<dbReference type="Proteomes" id="UP000320333">
    <property type="component" value="Unassembled WGS sequence"/>
</dbReference>
<dbReference type="STRING" id="246404.A0A507F332"/>
<comment type="caution">
    <text evidence="2">The sequence shown here is derived from an EMBL/GenBank/DDBJ whole genome shotgun (WGS) entry which is preliminary data.</text>
</comment>
<dbReference type="Pfam" id="PF03645">
    <property type="entry name" value="Tctex-1"/>
    <property type="match status" value="1"/>
</dbReference>
<dbReference type="CDD" id="cd21459">
    <property type="entry name" value="DLC-like_TCTEX1D2"/>
    <property type="match status" value="1"/>
</dbReference>
<dbReference type="AlphaFoldDB" id="A0A507F332"/>
<name>A0A507F332_9FUNG</name>
<dbReference type="EMBL" id="QEAP01000283">
    <property type="protein sequence ID" value="TPX70502.1"/>
    <property type="molecule type" value="Genomic_DNA"/>
</dbReference>
<evidence type="ECO:0000313" key="2">
    <source>
        <dbReference type="EMBL" id="TPX70502.1"/>
    </source>
</evidence>
<dbReference type="InterPro" id="IPR005334">
    <property type="entry name" value="Tctex-1-like"/>
</dbReference>
<keyword evidence="3" id="KW-1185">Reference proteome</keyword>
<accession>A0A507F332</accession>
<evidence type="ECO:0000256" key="1">
    <source>
        <dbReference type="ARBA" id="ARBA00005361"/>
    </source>
</evidence>
<dbReference type="GO" id="GO:0045505">
    <property type="term" value="F:dynein intermediate chain binding"/>
    <property type="evidence" value="ECO:0007669"/>
    <property type="project" value="TreeGrafter"/>
</dbReference>
<proteinExistence type="inferred from homology"/>
<dbReference type="Gene3D" id="3.30.1140.40">
    <property type="entry name" value="Tctex-1"/>
    <property type="match status" value="1"/>
</dbReference>
<dbReference type="GO" id="GO:0005737">
    <property type="term" value="C:cytoplasm"/>
    <property type="evidence" value="ECO:0007669"/>
    <property type="project" value="TreeGrafter"/>
</dbReference>
<evidence type="ECO:0000313" key="3">
    <source>
        <dbReference type="Proteomes" id="UP000320333"/>
    </source>
</evidence>
<dbReference type="OrthoDB" id="10260741at2759"/>
<sequence>MADVVASNNQYSIRPNYKHKFKPAIVTRLIHQVLAEKLTGVAYNPESCSQWTREISDEVKARLKGLELSRYKFVVNVVIGEMRGEGVRMGCRCLWDSDTDSMAQDVFMNDSLFCVAVAYGVYYY</sequence>
<reference evidence="2 3" key="1">
    <citation type="journal article" date="2019" name="Sci. Rep.">
        <title>Comparative genomics of chytrid fungi reveal insights into the obligate biotrophic and pathogenic lifestyle of Synchytrium endobioticum.</title>
        <authorList>
            <person name="van de Vossenberg B.T.L.H."/>
            <person name="Warris S."/>
            <person name="Nguyen H.D.T."/>
            <person name="van Gent-Pelzer M.P.E."/>
            <person name="Joly D.L."/>
            <person name="van de Geest H.C."/>
            <person name="Bonants P.J.M."/>
            <person name="Smith D.S."/>
            <person name="Levesque C.A."/>
            <person name="van der Lee T.A.J."/>
        </authorList>
    </citation>
    <scope>NUCLEOTIDE SEQUENCE [LARGE SCALE GENOMIC DNA]</scope>
    <source>
        <strain evidence="2 3">CBS 675.73</strain>
    </source>
</reference>
<dbReference type="GO" id="GO:0005868">
    <property type="term" value="C:cytoplasmic dynein complex"/>
    <property type="evidence" value="ECO:0007669"/>
    <property type="project" value="TreeGrafter"/>
</dbReference>
<dbReference type="FunFam" id="3.30.1140.40:FF:000003">
    <property type="entry name" value="tctex1 domain-containing protein 2"/>
    <property type="match status" value="1"/>
</dbReference>
<protein>
    <recommendedName>
        <fullName evidence="4">Tctex1 domain-containing protein 2</fullName>
    </recommendedName>
</protein>
<comment type="similarity">
    <text evidence="1">Belongs to the dynein light chain Tctex-type family.</text>
</comment>
<dbReference type="PANTHER" id="PTHR21255:SF7">
    <property type="entry name" value="DYNEIN LIGHT CHAIN TCTEX-TYPE PROTEIN 2B"/>
    <property type="match status" value="1"/>
</dbReference>
<gene>
    <name evidence="2" type="ORF">CcCBS67573_g06523</name>
</gene>